<evidence type="ECO:0000256" key="1">
    <source>
        <dbReference type="ARBA" id="ARBA00001974"/>
    </source>
</evidence>
<keyword evidence="3" id="KW-0285">Flavoprotein</keyword>
<dbReference type="GO" id="GO:0046872">
    <property type="term" value="F:metal ion binding"/>
    <property type="evidence" value="ECO:0007669"/>
    <property type="project" value="UniProtKB-KW"/>
</dbReference>
<keyword evidence="6" id="KW-0274">FAD</keyword>
<gene>
    <name evidence="11" type="ORF">BSTOLATCC_MIC53613</name>
</gene>
<evidence type="ECO:0000256" key="8">
    <source>
        <dbReference type="ARBA" id="ARBA00023004"/>
    </source>
</evidence>
<proteinExistence type="inferred from homology"/>
<evidence type="ECO:0000256" key="4">
    <source>
        <dbReference type="ARBA" id="ARBA00022714"/>
    </source>
</evidence>
<keyword evidence="8" id="KW-0408">Iron</keyword>
<evidence type="ECO:0000256" key="3">
    <source>
        <dbReference type="ARBA" id="ARBA00022630"/>
    </source>
</evidence>
<reference evidence="11" key="1">
    <citation type="submission" date="2021-09" db="EMBL/GenBank/DDBJ databases">
        <authorList>
            <consortium name="AG Swart"/>
            <person name="Singh M."/>
            <person name="Singh A."/>
            <person name="Seah K."/>
            <person name="Emmerich C."/>
        </authorList>
    </citation>
    <scope>NUCLEOTIDE SEQUENCE</scope>
    <source>
        <strain evidence="11">ATCC30299</strain>
    </source>
</reference>
<dbReference type="PROSITE" id="PS51296">
    <property type="entry name" value="RIESKE"/>
    <property type="match status" value="1"/>
</dbReference>
<evidence type="ECO:0000256" key="2">
    <source>
        <dbReference type="ARBA" id="ARBA00006442"/>
    </source>
</evidence>
<comment type="caution">
    <text evidence="11">The sequence shown here is derived from an EMBL/GenBank/DDBJ whole genome shotgun (WGS) entry which is preliminary data.</text>
</comment>
<dbReference type="Pfam" id="PF07992">
    <property type="entry name" value="Pyr_redox_2"/>
    <property type="match status" value="1"/>
</dbReference>
<keyword evidence="7" id="KW-0560">Oxidoreductase</keyword>
<dbReference type="SUPFAM" id="SSF51905">
    <property type="entry name" value="FAD/NAD(P)-binding domain"/>
    <property type="match status" value="2"/>
</dbReference>
<dbReference type="InterPro" id="IPR050446">
    <property type="entry name" value="FAD-oxidoreductase/Apoptosis"/>
</dbReference>
<evidence type="ECO:0000256" key="6">
    <source>
        <dbReference type="ARBA" id="ARBA00022827"/>
    </source>
</evidence>
<dbReference type="Gene3D" id="3.50.50.60">
    <property type="entry name" value="FAD/NAD(P)-binding domain"/>
    <property type="match status" value="2"/>
</dbReference>
<dbReference type="InterPro" id="IPR036188">
    <property type="entry name" value="FAD/NAD-bd_sf"/>
</dbReference>
<dbReference type="InterPro" id="IPR016156">
    <property type="entry name" value="FAD/NAD-linked_Rdtase_dimer_sf"/>
</dbReference>
<keyword evidence="4" id="KW-0001">2Fe-2S</keyword>
<dbReference type="GO" id="GO:0051537">
    <property type="term" value="F:2 iron, 2 sulfur cluster binding"/>
    <property type="evidence" value="ECO:0007669"/>
    <property type="project" value="UniProtKB-KW"/>
</dbReference>
<comment type="similarity">
    <text evidence="2">Belongs to the FAD-dependent oxidoreductase family.</text>
</comment>
<evidence type="ECO:0000256" key="9">
    <source>
        <dbReference type="ARBA" id="ARBA00023014"/>
    </source>
</evidence>
<dbReference type="PRINTS" id="PR00411">
    <property type="entry name" value="PNDRDTASEI"/>
</dbReference>
<name>A0AAU9JXH6_9CILI</name>
<dbReference type="PANTHER" id="PTHR43557">
    <property type="entry name" value="APOPTOSIS-INDUCING FACTOR 1"/>
    <property type="match status" value="1"/>
</dbReference>
<accession>A0AAU9JXH6</accession>
<dbReference type="Gene3D" id="3.30.390.30">
    <property type="match status" value="1"/>
</dbReference>
<dbReference type="Gene3D" id="2.102.10.10">
    <property type="entry name" value="Rieske [2Fe-2S] iron-sulphur domain"/>
    <property type="match status" value="1"/>
</dbReference>
<dbReference type="Proteomes" id="UP001162131">
    <property type="component" value="Unassembled WGS sequence"/>
</dbReference>
<dbReference type="InterPro" id="IPR023753">
    <property type="entry name" value="FAD/NAD-binding_dom"/>
</dbReference>
<dbReference type="AlphaFoldDB" id="A0AAU9JXH6"/>
<comment type="cofactor">
    <cofactor evidence="1">
        <name>FAD</name>
        <dbReference type="ChEBI" id="CHEBI:57692"/>
    </cofactor>
</comment>
<sequence>MWQGHINYWFIMLSSKFCRAITRHNFVSKIWATRVRNFSESNKPQRIVACKESEVTDGMMRAVQVGPNPDNVILLAEVNSGLYAVGGKCSHYGAPLHMGFMNGYNVMCPWHAAEFDVRNGEMTTSPGIKSIPKYKVGVVNKEVVIEVPNDKKDNVAQYINNRRMVKRDPNNETHFVIVGGGTAGHMAAETLRIEGFTGKITILSKENHLAYDRVLLSKNFDASVDDILLRKQDFYDEFGIEFRKQAEVKMIVPDQKQVVLENGEQIPYDKLLLASGSVARVPPQVQDAVANIKNVVTIRNAEDHKKIKESLPTAKDIVIIGGSFLGLEAATSLRRKLPDANITIVEFDPKPLERIFAHDIANLLIQTQISKGNRVIVGVSAKSINQENGKVKSVTIPTQTGEEEIKADLVLVATGAQIVTDYIPPSLLNPKDKSVRVNELLQTSDPNIYACGDIASFHSELTNSYERIEHWQVAQTQGMRAASNMAGKRHEYDDLPFFWSNQWLNVQFVGFGAGKDWSFTETKNDPDLFKVGKITYYFKGDNCIGAAVCNWPGAILRLRIALAKGFMPSKNDFIKGEANFNTISEKAKENACSHCADYIGNDNDAWTIL</sequence>
<dbReference type="GO" id="GO:0005737">
    <property type="term" value="C:cytoplasm"/>
    <property type="evidence" value="ECO:0007669"/>
    <property type="project" value="TreeGrafter"/>
</dbReference>
<dbReference type="EMBL" id="CAJZBQ010000053">
    <property type="protein sequence ID" value="CAG9331546.1"/>
    <property type="molecule type" value="Genomic_DNA"/>
</dbReference>
<organism evidence="11 12">
    <name type="scientific">Blepharisma stoltei</name>
    <dbReference type="NCBI Taxonomy" id="1481888"/>
    <lineage>
        <taxon>Eukaryota</taxon>
        <taxon>Sar</taxon>
        <taxon>Alveolata</taxon>
        <taxon>Ciliophora</taxon>
        <taxon>Postciliodesmatophora</taxon>
        <taxon>Heterotrichea</taxon>
        <taxon>Heterotrichida</taxon>
        <taxon>Blepharismidae</taxon>
        <taxon>Blepharisma</taxon>
    </lineage>
</organism>
<dbReference type="InterPro" id="IPR017941">
    <property type="entry name" value="Rieske_2Fe-2S"/>
</dbReference>
<evidence type="ECO:0000313" key="12">
    <source>
        <dbReference type="Proteomes" id="UP001162131"/>
    </source>
</evidence>
<evidence type="ECO:0000313" key="11">
    <source>
        <dbReference type="EMBL" id="CAG9331546.1"/>
    </source>
</evidence>
<dbReference type="GO" id="GO:0016651">
    <property type="term" value="F:oxidoreductase activity, acting on NAD(P)H"/>
    <property type="evidence" value="ECO:0007669"/>
    <property type="project" value="TreeGrafter"/>
</dbReference>
<dbReference type="SUPFAM" id="SSF50022">
    <property type="entry name" value="ISP domain"/>
    <property type="match status" value="1"/>
</dbReference>
<evidence type="ECO:0000259" key="10">
    <source>
        <dbReference type="PROSITE" id="PS51296"/>
    </source>
</evidence>
<dbReference type="Pfam" id="PF00355">
    <property type="entry name" value="Rieske"/>
    <property type="match status" value="1"/>
</dbReference>
<feature type="domain" description="Rieske" evidence="10">
    <location>
        <begin position="47"/>
        <end position="145"/>
    </location>
</feature>
<dbReference type="InterPro" id="IPR036922">
    <property type="entry name" value="Rieske_2Fe-2S_sf"/>
</dbReference>
<evidence type="ECO:0000256" key="7">
    <source>
        <dbReference type="ARBA" id="ARBA00023002"/>
    </source>
</evidence>
<protein>
    <recommendedName>
        <fullName evidence="10">Rieske domain-containing protein</fullName>
    </recommendedName>
</protein>
<evidence type="ECO:0000256" key="5">
    <source>
        <dbReference type="ARBA" id="ARBA00022723"/>
    </source>
</evidence>
<keyword evidence="12" id="KW-1185">Reference proteome</keyword>
<dbReference type="PANTHER" id="PTHR43557:SF2">
    <property type="entry name" value="RIESKE DOMAIN-CONTAINING PROTEIN-RELATED"/>
    <property type="match status" value="1"/>
</dbReference>
<dbReference type="SUPFAM" id="SSF55424">
    <property type="entry name" value="FAD/NAD-linked reductases, dimerisation (C-terminal) domain"/>
    <property type="match status" value="1"/>
</dbReference>
<keyword evidence="5" id="KW-0479">Metal-binding</keyword>
<keyword evidence="9" id="KW-0411">Iron-sulfur</keyword>
<dbReference type="PRINTS" id="PR00368">
    <property type="entry name" value="FADPNR"/>
</dbReference>